<reference evidence="1" key="1">
    <citation type="submission" date="2022-08" db="EMBL/GenBank/DDBJ databases">
        <authorList>
            <person name="Dzunkova M."/>
            <person name="La Clair J."/>
            <person name="Tyml T."/>
            <person name="Doud D."/>
            <person name="Schulz F."/>
            <person name="Piquer S."/>
            <person name="Porcel Sanchis D."/>
            <person name="Osborn A."/>
            <person name="Robinson D."/>
            <person name="Louie K.B."/>
            <person name="Bowen B.P."/>
            <person name="Bowers R."/>
            <person name="Lee J."/>
            <person name="Arnau Llombart V."/>
            <person name="Diaz Villanueva W."/>
            <person name="Gosliner T."/>
            <person name="Northen T."/>
            <person name="Cheng J.-F."/>
            <person name="Burkart M.D."/>
            <person name="Woyke T."/>
        </authorList>
    </citation>
    <scope>NUCLEOTIDE SEQUENCE</scope>
    <source>
        <strain evidence="1">Df01</strain>
    </source>
</reference>
<comment type="caution">
    <text evidence="1">The sequence shown here is derived from an EMBL/GenBank/DDBJ whole genome shotgun (WGS) entry which is preliminary data.</text>
</comment>
<accession>A0ABT7QKN7</accession>
<proteinExistence type="predicted"/>
<sequence length="203" mass="22869">MMDTKAAKKMFEEAKQFYEQHCPGAMEWANNFNPEAFKNLTPAGFFEAYWRAVHANGTQWAVPQLPDMTGMFKNFETMAQANMQSFTAAMSAFNQNEQGQSFLDGYKAIAEEGFAEFKKRLEASGISELENMPGIGPATKFYFAKDIGLDDAIKPDVWLARAAELCKATIDEMADFLSKEYNMRRGAIDAILHWYGAEKSFGK</sequence>
<evidence type="ECO:0000313" key="2">
    <source>
        <dbReference type="Proteomes" id="UP001168167"/>
    </source>
</evidence>
<gene>
    <name evidence="1" type="ORF">NQX30_02685</name>
</gene>
<reference evidence="1" key="2">
    <citation type="journal article" date="2023" name="Microbiome">
        <title>Synthase-selected sorting approach identifies a beta-lactone synthase in a nudibranch symbiotic bacterium.</title>
        <authorList>
            <person name="Dzunkova M."/>
            <person name="La Clair J.J."/>
            <person name="Tyml T."/>
            <person name="Doud D."/>
            <person name="Schulz F."/>
            <person name="Piquer-Esteban S."/>
            <person name="Porcel Sanchis D."/>
            <person name="Osborn A."/>
            <person name="Robinson D."/>
            <person name="Louie K.B."/>
            <person name="Bowen B.P."/>
            <person name="Bowers R.M."/>
            <person name="Lee J."/>
            <person name="Arnau V."/>
            <person name="Diaz-Villanueva W."/>
            <person name="Stepanauskas R."/>
            <person name="Gosliner T."/>
            <person name="Date S.V."/>
            <person name="Northen T.R."/>
            <person name="Cheng J.F."/>
            <person name="Burkart M.D."/>
            <person name="Woyke T."/>
        </authorList>
    </citation>
    <scope>NUCLEOTIDE SEQUENCE</scope>
    <source>
        <strain evidence="1">Df01</strain>
    </source>
</reference>
<dbReference type="Proteomes" id="UP001168167">
    <property type="component" value="Unassembled WGS sequence"/>
</dbReference>
<keyword evidence="2" id="KW-1185">Reference proteome</keyword>
<dbReference type="EMBL" id="JANQAO010000001">
    <property type="protein sequence ID" value="MDM5147281.1"/>
    <property type="molecule type" value="Genomic_DNA"/>
</dbReference>
<name>A0ABT7QKN7_9GAMM</name>
<organism evidence="1 2">
    <name type="scientific">Candidatus Doriopsillibacter californiensis</name>
    <dbReference type="NCBI Taxonomy" id="2970740"/>
    <lineage>
        <taxon>Bacteria</taxon>
        <taxon>Pseudomonadati</taxon>
        <taxon>Pseudomonadota</taxon>
        <taxon>Gammaproteobacteria</taxon>
        <taxon>Candidatus Tethybacterales</taxon>
        <taxon>Candidatus Persebacteraceae</taxon>
        <taxon>Candidatus Doriopsillibacter</taxon>
    </lineage>
</organism>
<protein>
    <submittedName>
        <fullName evidence="1">Uncharacterized protein</fullName>
    </submittedName>
</protein>
<evidence type="ECO:0000313" key="1">
    <source>
        <dbReference type="EMBL" id="MDM5147281.1"/>
    </source>
</evidence>